<evidence type="ECO:0000313" key="1">
    <source>
        <dbReference type="EMBL" id="QPS10292.1"/>
    </source>
</evidence>
<dbReference type="Proteomes" id="UP000594778">
    <property type="component" value="Chromosome"/>
</dbReference>
<reference evidence="1 2" key="1">
    <citation type="submission" date="2020-12" db="EMBL/GenBank/DDBJ databases">
        <title>FDA dAtabase for Regulatory Grade micrObial Sequences (FDA-ARGOS): Supporting development and validation of Infectious Disease Dx tests.</title>
        <authorList>
            <person name="Sproer C."/>
            <person name="Gronow S."/>
            <person name="Severitt S."/>
            <person name="Schroder I."/>
            <person name="Tallon L."/>
            <person name="Sadzewicz L."/>
            <person name="Zhao X."/>
            <person name="Boylan J."/>
            <person name="Ott S."/>
            <person name="Bowen H."/>
            <person name="Vavikolanu K."/>
            <person name="Mehta A."/>
            <person name="Aluvathingal J."/>
            <person name="Nadendla S."/>
            <person name="Lowell S."/>
            <person name="Myers T."/>
            <person name="Yan Y."/>
            <person name="Sichtig H."/>
        </authorList>
    </citation>
    <scope>NUCLEOTIDE SEQUENCE [LARGE SCALE GENOMIC DNA]</scope>
    <source>
        <strain evidence="1 2">FDAARGOS_909</strain>
    </source>
</reference>
<dbReference type="AlphaFoldDB" id="A0A7T2S7D5"/>
<name>A0A7T2S7D5_DELAC</name>
<proteinExistence type="predicted"/>
<accession>A0A7T2S7D5</accession>
<dbReference type="RefSeq" id="WP_197956846.1">
    <property type="nucleotide sequence ID" value="NZ_CP065668.1"/>
</dbReference>
<gene>
    <name evidence="1" type="ORF">I6G66_09970</name>
</gene>
<organism evidence="1 2">
    <name type="scientific">Delftia acidovorans</name>
    <name type="common">Pseudomonas acidovorans</name>
    <name type="synonym">Comamonas acidovorans</name>
    <dbReference type="NCBI Taxonomy" id="80866"/>
    <lineage>
        <taxon>Bacteria</taxon>
        <taxon>Pseudomonadati</taxon>
        <taxon>Pseudomonadota</taxon>
        <taxon>Betaproteobacteria</taxon>
        <taxon>Burkholderiales</taxon>
        <taxon>Comamonadaceae</taxon>
        <taxon>Delftia</taxon>
    </lineage>
</organism>
<protein>
    <submittedName>
        <fullName evidence="1">Uncharacterized protein</fullName>
    </submittedName>
</protein>
<dbReference type="EMBL" id="CP065668">
    <property type="protein sequence ID" value="QPS10292.1"/>
    <property type="molecule type" value="Genomic_DNA"/>
</dbReference>
<evidence type="ECO:0000313" key="2">
    <source>
        <dbReference type="Proteomes" id="UP000594778"/>
    </source>
</evidence>
<sequence>MKTLDDMLGDGLGLLVHSEMVFATRSYTVTSDGWAVLSGMGGGAGGCISFAPGNSAPWGVKAVGVRAGDVIAFQIGAGGIGETRGGQPARAGSSTIISINGTAVLTCQGGDGGMSSLAAYSPVNAQVLGADVWTKGKQPKDTFFCGGAAVDAGWGTYNAGGSKGDSCVEPSGVLAAPKGCHFWPFGITFVGDQQGDVGIGGASTTVQAGLFAGGYGSSATNVASTKPGRGASAGRAAGGDAKDGGAGLGYLRLYKRMGG</sequence>